<feature type="transmembrane region" description="Helical" evidence="6">
    <location>
        <begin position="222"/>
        <end position="242"/>
    </location>
</feature>
<accession>A0A1G6E753</accession>
<evidence type="ECO:0000313" key="8">
    <source>
        <dbReference type="Proteomes" id="UP000199071"/>
    </source>
</evidence>
<evidence type="ECO:0000256" key="4">
    <source>
        <dbReference type="ARBA" id="ARBA00022989"/>
    </source>
</evidence>
<feature type="transmembrane region" description="Helical" evidence="6">
    <location>
        <begin position="132"/>
        <end position="151"/>
    </location>
</feature>
<feature type="transmembrane region" description="Helical" evidence="6">
    <location>
        <begin position="171"/>
        <end position="193"/>
    </location>
</feature>
<dbReference type="GO" id="GO:0022857">
    <property type="term" value="F:transmembrane transporter activity"/>
    <property type="evidence" value="ECO:0007669"/>
    <property type="project" value="InterPro"/>
</dbReference>
<dbReference type="Pfam" id="PF02653">
    <property type="entry name" value="BPD_transp_2"/>
    <property type="match status" value="1"/>
</dbReference>
<dbReference type="OrthoDB" id="192433at2"/>
<feature type="transmembrane region" description="Helical" evidence="6">
    <location>
        <begin position="262"/>
        <end position="289"/>
    </location>
</feature>
<proteinExistence type="predicted"/>
<feature type="transmembrane region" description="Helical" evidence="6">
    <location>
        <begin position="296"/>
        <end position="320"/>
    </location>
</feature>
<organism evidence="7 8">
    <name type="scientific">Bauldia litoralis</name>
    <dbReference type="NCBI Taxonomy" id="665467"/>
    <lineage>
        <taxon>Bacteria</taxon>
        <taxon>Pseudomonadati</taxon>
        <taxon>Pseudomonadota</taxon>
        <taxon>Alphaproteobacteria</taxon>
        <taxon>Hyphomicrobiales</taxon>
        <taxon>Kaistiaceae</taxon>
        <taxon>Bauldia</taxon>
    </lineage>
</organism>
<dbReference type="PANTHER" id="PTHR32196:SF72">
    <property type="entry name" value="RIBOSE IMPORT PERMEASE PROTEIN RBSC"/>
    <property type="match status" value="1"/>
</dbReference>
<keyword evidence="2" id="KW-1003">Cell membrane</keyword>
<keyword evidence="3 6" id="KW-0812">Transmembrane</keyword>
<evidence type="ECO:0000256" key="3">
    <source>
        <dbReference type="ARBA" id="ARBA00022692"/>
    </source>
</evidence>
<dbReference type="Proteomes" id="UP000199071">
    <property type="component" value="Unassembled WGS sequence"/>
</dbReference>
<evidence type="ECO:0000256" key="2">
    <source>
        <dbReference type="ARBA" id="ARBA00022475"/>
    </source>
</evidence>
<protein>
    <submittedName>
        <fullName evidence="7">Monosaccharide ABC transporter membrane protein, CUT2 family (TC 3.A.1.2.-)</fullName>
    </submittedName>
</protein>
<sequence length="337" mass="34467">MSETTGPASPVRNRRPFLGGASGQVGLLAIVAIFWFIFSTLAPGFLSSFNLYALGRSLAVDIVIGFSQMVVLATGGMNLAVGSIGVCAVMAAGFLLQDLGLPISVGFAGALLLGGALGWLNGFAIVKTGVNAFIITLASASLFLGAMLILTKAVPYNGLPPEIGAFGRARLFGIVSPLLIIAIAIGAALVVLYRFTALGRQILAAGANPRAAAMSGVPVDRVIVISHVLSGMLAAAAGLMVVTRLGAAMPATGGEEWLLPSFLGPVLGGTLLSGGSVAVIGTMIGAALVTTIRSGLLVLQIGNFWLQLFLGLILLFAVLVDRYRSVYAERRSVGVKS</sequence>
<dbReference type="PANTHER" id="PTHR32196">
    <property type="entry name" value="ABC TRANSPORTER PERMEASE PROTEIN YPHD-RELATED-RELATED"/>
    <property type="match status" value="1"/>
</dbReference>
<dbReference type="InterPro" id="IPR001851">
    <property type="entry name" value="ABC_transp_permease"/>
</dbReference>
<dbReference type="EMBL" id="FMXQ01000010">
    <property type="protein sequence ID" value="SDB53221.1"/>
    <property type="molecule type" value="Genomic_DNA"/>
</dbReference>
<dbReference type="RefSeq" id="WP_090879737.1">
    <property type="nucleotide sequence ID" value="NZ_FMXQ01000010.1"/>
</dbReference>
<feature type="transmembrane region" description="Helical" evidence="6">
    <location>
        <begin position="25"/>
        <end position="49"/>
    </location>
</feature>
<reference evidence="7 8" key="1">
    <citation type="submission" date="2016-10" db="EMBL/GenBank/DDBJ databases">
        <authorList>
            <person name="de Groot N.N."/>
        </authorList>
    </citation>
    <scope>NUCLEOTIDE SEQUENCE [LARGE SCALE GENOMIC DNA]</scope>
    <source>
        <strain evidence="7 8">ATCC 35022</strain>
    </source>
</reference>
<keyword evidence="8" id="KW-1185">Reference proteome</keyword>
<dbReference type="CDD" id="cd06579">
    <property type="entry name" value="TM_PBP1_transp_AraH_like"/>
    <property type="match status" value="1"/>
</dbReference>
<keyword evidence="5 6" id="KW-0472">Membrane</keyword>
<dbReference type="GO" id="GO:0005886">
    <property type="term" value="C:plasma membrane"/>
    <property type="evidence" value="ECO:0007669"/>
    <property type="project" value="UniProtKB-SubCell"/>
</dbReference>
<keyword evidence="4 6" id="KW-1133">Transmembrane helix</keyword>
<name>A0A1G6E753_9HYPH</name>
<evidence type="ECO:0000313" key="7">
    <source>
        <dbReference type="EMBL" id="SDB53221.1"/>
    </source>
</evidence>
<dbReference type="STRING" id="665467.SAMN02982931_04211"/>
<evidence type="ECO:0000256" key="6">
    <source>
        <dbReference type="SAM" id="Phobius"/>
    </source>
</evidence>
<gene>
    <name evidence="7" type="ORF">SAMN02982931_04211</name>
</gene>
<comment type="subcellular location">
    <subcellularLocation>
        <location evidence="1">Cell membrane</location>
        <topology evidence="1">Multi-pass membrane protein</topology>
    </subcellularLocation>
</comment>
<evidence type="ECO:0000256" key="5">
    <source>
        <dbReference type="ARBA" id="ARBA00023136"/>
    </source>
</evidence>
<dbReference type="AlphaFoldDB" id="A0A1G6E753"/>
<feature type="transmembrane region" description="Helical" evidence="6">
    <location>
        <begin position="101"/>
        <end position="120"/>
    </location>
</feature>
<evidence type="ECO:0000256" key="1">
    <source>
        <dbReference type="ARBA" id="ARBA00004651"/>
    </source>
</evidence>
<feature type="transmembrane region" description="Helical" evidence="6">
    <location>
        <begin position="70"/>
        <end position="95"/>
    </location>
</feature>